<evidence type="ECO:0000313" key="3">
    <source>
        <dbReference type="Proteomes" id="UP000663860"/>
    </source>
</evidence>
<gene>
    <name evidence="2" type="ORF">IZO911_LOCUS36996</name>
</gene>
<dbReference type="AlphaFoldDB" id="A0A815HUB9"/>
<organism evidence="2 3">
    <name type="scientific">Adineta steineri</name>
    <dbReference type="NCBI Taxonomy" id="433720"/>
    <lineage>
        <taxon>Eukaryota</taxon>
        <taxon>Metazoa</taxon>
        <taxon>Spiralia</taxon>
        <taxon>Gnathifera</taxon>
        <taxon>Rotifera</taxon>
        <taxon>Eurotatoria</taxon>
        <taxon>Bdelloidea</taxon>
        <taxon>Adinetida</taxon>
        <taxon>Adinetidae</taxon>
        <taxon>Adineta</taxon>
    </lineage>
</organism>
<evidence type="ECO:0000313" key="2">
    <source>
        <dbReference type="EMBL" id="CAF1355187.1"/>
    </source>
</evidence>
<dbReference type="EMBL" id="CAJNOE010000900">
    <property type="protein sequence ID" value="CAF1355187.1"/>
    <property type="molecule type" value="Genomic_DNA"/>
</dbReference>
<protein>
    <recommendedName>
        <fullName evidence="4">B box-type domain-containing protein</fullName>
    </recommendedName>
</protein>
<evidence type="ECO:0000256" key="1">
    <source>
        <dbReference type="SAM" id="Coils"/>
    </source>
</evidence>
<accession>A0A815HUB9</accession>
<reference evidence="2" key="1">
    <citation type="submission" date="2021-02" db="EMBL/GenBank/DDBJ databases">
        <authorList>
            <person name="Nowell W R."/>
        </authorList>
    </citation>
    <scope>NUCLEOTIDE SEQUENCE</scope>
</reference>
<feature type="coiled-coil region" evidence="1">
    <location>
        <begin position="179"/>
        <end position="206"/>
    </location>
</feature>
<sequence>MAMIDNKTQCFNCKKKKITYPCEGCSQRFCFMDLSEHKQILNDELNHITNEYNEFKQRINEQKQNPQHLQNHSLIKQINLWEIDSIEKIQQNAQECREIFIKYSQTCIDDIEIKFHDLCEQIKQIHEENEFNEMNLDYLRNQLIEITEELNNPSTISIQQDSQSFINEISIIPLEKKHKQILNDELNYITNEYNEFKQRINEQKQNPQHLQNHSLIKQINLWEIDSIKKIQQNAQECREIFIKDSQTCIDDIEMKFHDLSEQIKQIHEENEFNEMNLYYLRNQLIEITEELNNPSKISIQQDPQSFINEISFIPLEKSKFLPNNF</sequence>
<evidence type="ECO:0008006" key="4">
    <source>
        <dbReference type="Google" id="ProtNLM"/>
    </source>
</evidence>
<dbReference type="Proteomes" id="UP000663860">
    <property type="component" value="Unassembled WGS sequence"/>
</dbReference>
<keyword evidence="1" id="KW-0175">Coiled coil</keyword>
<comment type="caution">
    <text evidence="2">The sequence shown here is derived from an EMBL/GenBank/DDBJ whole genome shotgun (WGS) entry which is preliminary data.</text>
</comment>
<name>A0A815HUB9_9BILA</name>
<proteinExistence type="predicted"/>
<feature type="coiled-coil region" evidence="1">
    <location>
        <begin position="38"/>
        <end position="65"/>
    </location>
</feature>